<evidence type="ECO:0008006" key="3">
    <source>
        <dbReference type="Google" id="ProtNLM"/>
    </source>
</evidence>
<dbReference type="EMBL" id="QVLV01000028">
    <property type="protein sequence ID" value="RGE56257.1"/>
    <property type="molecule type" value="Genomic_DNA"/>
</dbReference>
<dbReference type="GeneID" id="97990103"/>
<dbReference type="SUPFAM" id="SSF55729">
    <property type="entry name" value="Acyl-CoA N-acyltransferases (Nat)"/>
    <property type="match status" value="1"/>
</dbReference>
<gene>
    <name evidence="1" type="ORF">DXC51_25425</name>
</gene>
<organism evidence="1 2">
    <name type="scientific">Eisenbergiella massiliensis</name>
    <dbReference type="NCBI Taxonomy" id="1720294"/>
    <lineage>
        <taxon>Bacteria</taxon>
        <taxon>Bacillati</taxon>
        <taxon>Bacillota</taxon>
        <taxon>Clostridia</taxon>
        <taxon>Lachnospirales</taxon>
        <taxon>Lachnospiraceae</taxon>
        <taxon>Eisenbergiella</taxon>
    </lineage>
</organism>
<dbReference type="Proteomes" id="UP000260812">
    <property type="component" value="Unassembled WGS sequence"/>
</dbReference>
<name>A0A3E3HWS2_9FIRM</name>
<evidence type="ECO:0000313" key="2">
    <source>
        <dbReference type="Proteomes" id="UP000260812"/>
    </source>
</evidence>
<dbReference type="RefSeq" id="WP_117545675.1">
    <property type="nucleotide sequence ID" value="NZ_JBKVLI010000011.1"/>
</dbReference>
<comment type="caution">
    <text evidence="1">The sequence shown here is derived from an EMBL/GenBank/DDBJ whole genome shotgun (WGS) entry which is preliminary data.</text>
</comment>
<dbReference type="AlphaFoldDB" id="A0A3E3HWS2"/>
<proteinExistence type="predicted"/>
<accession>A0A3E3HWS2</accession>
<evidence type="ECO:0000313" key="1">
    <source>
        <dbReference type="EMBL" id="RGE56257.1"/>
    </source>
</evidence>
<protein>
    <recommendedName>
        <fullName evidence="3">N-acetyltransferase</fullName>
    </recommendedName>
</protein>
<reference evidence="1" key="1">
    <citation type="submission" date="2018-08" db="EMBL/GenBank/DDBJ databases">
        <title>A genome reference for cultivated species of the human gut microbiota.</title>
        <authorList>
            <person name="Zou Y."/>
            <person name="Xue W."/>
            <person name="Luo G."/>
        </authorList>
    </citation>
    <scope>NUCLEOTIDE SEQUENCE [LARGE SCALE GENOMIC DNA]</scope>
    <source>
        <strain evidence="1">TF05-5AC</strain>
    </source>
</reference>
<dbReference type="Gene3D" id="3.40.630.30">
    <property type="match status" value="1"/>
</dbReference>
<keyword evidence="2" id="KW-1185">Reference proteome</keyword>
<sequence length="174" mass="20378">MNAYLECPTIKTKSFTIRLIRKADSESLFQCYNDERAVCLMNDDNCDFGFYVESREKMLETIGYWLDFYEKQYFIRFSIVDNATDKAMGTIEGFVGETGVLRVDISSDFEKASCLSEIFEFAKDNFYEFFGNEVIVTKAIPGATERRKALNSSGWEFIDKYREHHDYYKITCKQ</sequence>
<dbReference type="InterPro" id="IPR016181">
    <property type="entry name" value="Acyl_CoA_acyltransferase"/>
</dbReference>